<name>A0A0F8ZDH4_9ZZZZ</name>
<sequence>MPKGIGYEETSKVIFGFGKKKKKKKKKDQKTLRTKDIERKLREAGLSEEEIKRLRGKN</sequence>
<accession>A0A0F8ZDH4</accession>
<dbReference type="EMBL" id="LAZR01048489">
    <property type="protein sequence ID" value="KKK91813.1"/>
    <property type="molecule type" value="Genomic_DNA"/>
</dbReference>
<organism evidence="1">
    <name type="scientific">marine sediment metagenome</name>
    <dbReference type="NCBI Taxonomy" id="412755"/>
    <lineage>
        <taxon>unclassified sequences</taxon>
        <taxon>metagenomes</taxon>
        <taxon>ecological metagenomes</taxon>
    </lineage>
</organism>
<evidence type="ECO:0000313" key="1">
    <source>
        <dbReference type="EMBL" id="KKK91813.1"/>
    </source>
</evidence>
<dbReference type="AlphaFoldDB" id="A0A0F8ZDH4"/>
<reference evidence="1" key="1">
    <citation type="journal article" date="2015" name="Nature">
        <title>Complex archaea that bridge the gap between prokaryotes and eukaryotes.</title>
        <authorList>
            <person name="Spang A."/>
            <person name="Saw J.H."/>
            <person name="Jorgensen S.L."/>
            <person name="Zaremba-Niedzwiedzka K."/>
            <person name="Martijn J."/>
            <person name="Lind A.E."/>
            <person name="van Eijk R."/>
            <person name="Schleper C."/>
            <person name="Guy L."/>
            <person name="Ettema T.J."/>
        </authorList>
    </citation>
    <scope>NUCLEOTIDE SEQUENCE</scope>
</reference>
<comment type="caution">
    <text evidence="1">The sequence shown here is derived from an EMBL/GenBank/DDBJ whole genome shotgun (WGS) entry which is preliminary data.</text>
</comment>
<protein>
    <submittedName>
        <fullName evidence="1">Uncharacterized protein</fullName>
    </submittedName>
</protein>
<proteinExistence type="predicted"/>
<gene>
    <name evidence="1" type="ORF">LCGC14_2709200</name>
</gene>